<dbReference type="AlphaFoldDB" id="A0A3N5DZW6"/>
<sequence length="63" mass="7137">MSTRSTASTKPGGYAKQIEKFNNHHIFNEITVTSEHQFLLRMWVWSDTTDVVSACAVHARRGS</sequence>
<proteinExistence type="predicted"/>
<organism evidence="1 2">
    <name type="scientific">Buttiauxella warmboldiae</name>
    <dbReference type="NCBI Taxonomy" id="82993"/>
    <lineage>
        <taxon>Bacteria</taxon>
        <taxon>Pseudomonadati</taxon>
        <taxon>Pseudomonadota</taxon>
        <taxon>Gammaproteobacteria</taxon>
        <taxon>Enterobacterales</taxon>
        <taxon>Enterobacteriaceae</taxon>
        <taxon>Buttiauxella</taxon>
    </lineage>
</organism>
<name>A0A3N5DZW6_9ENTR</name>
<accession>A0A3N5DZW6</accession>
<reference evidence="1 2" key="1">
    <citation type="submission" date="2018-11" db="EMBL/GenBank/DDBJ databases">
        <title>Draft genome sequence of Buttiauxella warmboldiae CCUG 35512.</title>
        <authorList>
            <person name="Salva-Serra F."/>
            <person name="Marathe N."/>
            <person name="Moore E."/>
            <person name="Svensson L."/>
            <person name="Engstrom-Jakobsson H."/>
        </authorList>
    </citation>
    <scope>NUCLEOTIDE SEQUENCE [LARGE SCALE GENOMIC DNA]</scope>
    <source>
        <strain evidence="1 2">CCUG 35512</strain>
    </source>
</reference>
<gene>
    <name evidence="1" type="ORF">EHN07_00275</name>
</gene>
<dbReference type="Proteomes" id="UP000268615">
    <property type="component" value="Unassembled WGS sequence"/>
</dbReference>
<protein>
    <submittedName>
        <fullName evidence="1">Uncharacterized protein</fullName>
    </submittedName>
</protein>
<evidence type="ECO:0000313" key="1">
    <source>
        <dbReference type="EMBL" id="RPH31120.1"/>
    </source>
</evidence>
<keyword evidence="2" id="KW-1185">Reference proteome</keyword>
<comment type="caution">
    <text evidence="1">The sequence shown here is derived from an EMBL/GenBank/DDBJ whole genome shotgun (WGS) entry which is preliminary data.</text>
</comment>
<evidence type="ECO:0000313" key="2">
    <source>
        <dbReference type="Proteomes" id="UP000268615"/>
    </source>
</evidence>
<dbReference type="EMBL" id="RPOH01000001">
    <property type="protein sequence ID" value="RPH31120.1"/>
    <property type="molecule type" value="Genomic_DNA"/>
</dbReference>